<dbReference type="EMBL" id="BMAW01103045">
    <property type="protein sequence ID" value="GFT06963.1"/>
    <property type="molecule type" value="Genomic_DNA"/>
</dbReference>
<comment type="caution">
    <text evidence="1">The sequence shown here is derived from an EMBL/GenBank/DDBJ whole genome shotgun (WGS) entry which is preliminary data.</text>
</comment>
<evidence type="ECO:0000313" key="1">
    <source>
        <dbReference type="EMBL" id="GFT06963.1"/>
    </source>
</evidence>
<keyword evidence="2" id="KW-1185">Reference proteome</keyword>
<name>A0A8X6TGD7_NEPPI</name>
<protein>
    <submittedName>
        <fullName evidence="1">Uncharacterized protein</fullName>
    </submittedName>
</protein>
<dbReference type="Proteomes" id="UP000887013">
    <property type="component" value="Unassembled WGS sequence"/>
</dbReference>
<proteinExistence type="predicted"/>
<organism evidence="1 2">
    <name type="scientific">Nephila pilipes</name>
    <name type="common">Giant wood spider</name>
    <name type="synonym">Nephila maculata</name>
    <dbReference type="NCBI Taxonomy" id="299642"/>
    <lineage>
        <taxon>Eukaryota</taxon>
        <taxon>Metazoa</taxon>
        <taxon>Ecdysozoa</taxon>
        <taxon>Arthropoda</taxon>
        <taxon>Chelicerata</taxon>
        <taxon>Arachnida</taxon>
        <taxon>Araneae</taxon>
        <taxon>Araneomorphae</taxon>
        <taxon>Entelegynae</taxon>
        <taxon>Araneoidea</taxon>
        <taxon>Nephilidae</taxon>
        <taxon>Nephila</taxon>
    </lineage>
</organism>
<evidence type="ECO:0000313" key="2">
    <source>
        <dbReference type="Proteomes" id="UP000887013"/>
    </source>
</evidence>
<sequence>MYFGVTNGPSPMTRATKLAYSHTINSTKQNSTQKFPLYLLRGYKPRHAHELPIESFLKDMLHEHQLDLLTWTMAEAANSVQKTHLENKRRYDLHRISFSFKSVYLALNNWPKQGDHKLYPIVKVLFVVVHQVALYATRSSL</sequence>
<gene>
    <name evidence="1" type="ORF">NPIL_572131</name>
</gene>
<reference evidence="1" key="1">
    <citation type="submission" date="2020-08" db="EMBL/GenBank/DDBJ databases">
        <title>Multicomponent nature underlies the extraordinary mechanical properties of spider dragline silk.</title>
        <authorList>
            <person name="Kono N."/>
            <person name="Nakamura H."/>
            <person name="Mori M."/>
            <person name="Yoshida Y."/>
            <person name="Ohtoshi R."/>
            <person name="Malay A.D."/>
            <person name="Moran D.A.P."/>
            <person name="Tomita M."/>
            <person name="Numata K."/>
            <person name="Arakawa K."/>
        </authorList>
    </citation>
    <scope>NUCLEOTIDE SEQUENCE</scope>
</reference>
<dbReference type="AlphaFoldDB" id="A0A8X6TGD7"/>
<accession>A0A8X6TGD7</accession>